<feature type="transmembrane region" description="Helical" evidence="6">
    <location>
        <begin position="149"/>
        <end position="168"/>
    </location>
</feature>
<evidence type="ECO:0000256" key="3">
    <source>
        <dbReference type="ARBA" id="ARBA00022989"/>
    </source>
</evidence>
<accession>A0A921F6W3</accession>
<feature type="transmembrane region" description="Helical" evidence="6">
    <location>
        <begin position="221"/>
        <end position="241"/>
    </location>
</feature>
<dbReference type="InterPro" id="IPR053153">
    <property type="entry name" value="APC_K+_Transporter"/>
</dbReference>
<proteinExistence type="predicted"/>
<dbReference type="PANTHER" id="PTHR47704">
    <property type="entry name" value="POTASSIUM TRANSPORTER KIMA"/>
    <property type="match status" value="1"/>
</dbReference>
<comment type="subcellular location">
    <subcellularLocation>
        <location evidence="1">Membrane</location>
        <topology evidence="1">Multi-pass membrane protein</topology>
    </subcellularLocation>
</comment>
<feature type="compositionally biased region" description="Polar residues" evidence="5">
    <location>
        <begin position="656"/>
        <end position="668"/>
    </location>
</feature>
<dbReference type="PANTHER" id="PTHR47704:SF1">
    <property type="entry name" value="POTASSIUM TRANSPORTER KIMA"/>
    <property type="match status" value="1"/>
</dbReference>
<feature type="region of interest" description="Disordered" evidence="5">
    <location>
        <begin position="636"/>
        <end position="668"/>
    </location>
</feature>
<dbReference type="GO" id="GO:0022857">
    <property type="term" value="F:transmembrane transporter activity"/>
    <property type="evidence" value="ECO:0007669"/>
    <property type="project" value="InterPro"/>
</dbReference>
<feature type="transmembrane region" description="Helical" evidence="6">
    <location>
        <begin position="439"/>
        <end position="461"/>
    </location>
</feature>
<dbReference type="RefSeq" id="WP_303913941.1">
    <property type="nucleotide sequence ID" value="NZ_DYXM01000215.1"/>
</dbReference>
<organism evidence="7 8">
    <name type="scientific">Dietzia timorensis</name>
    <dbReference type="NCBI Taxonomy" id="499555"/>
    <lineage>
        <taxon>Bacteria</taxon>
        <taxon>Bacillati</taxon>
        <taxon>Actinomycetota</taxon>
        <taxon>Actinomycetes</taxon>
        <taxon>Mycobacteriales</taxon>
        <taxon>Dietziaceae</taxon>
        <taxon>Dietzia</taxon>
    </lineage>
</organism>
<comment type="caution">
    <text evidence="7">The sequence shown here is derived from an EMBL/GenBank/DDBJ whole genome shotgun (WGS) entry which is preliminary data.</text>
</comment>
<name>A0A921F6W3_9ACTN</name>
<dbReference type="GO" id="GO:0016020">
    <property type="term" value="C:membrane"/>
    <property type="evidence" value="ECO:0007669"/>
    <property type="project" value="UniProtKB-SubCell"/>
</dbReference>
<evidence type="ECO:0000256" key="5">
    <source>
        <dbReference type="SAM" id="MobiDB-lite"/>
    </source>
</evidence>
<feature type="transmembrane region" description="Helical" evidence="6">
    <location>
        <begin position="372"/>
        <end position="394"/>
    </location>
</feature>
<feature type="transmembrane region" description="Helical" evidence="6">
    <location>
        <begin position="180"/>
        <end position="201"/>
    </location>
</feature>
<sequence length="668" mass="71929">MSRLSSVATAGKRLVFGRPFRTDRMGKTMLPKRLALPVFASDAISSVAYAPEAIFIMLSLAGGAAVGLAPWLAVVVVAVLLIVVASYRQVIYAYPGGGGDYEVARRNLGPLAGQITGAALLVDYVLTVAVSISAAVANLGSVVPFVSRYSVVFAVAAIVILTAVNLRGVRDSGRTFAGPIYFFIASIAVMIVWGLVQWAFLGVDLQAESSGLRFDSGAAEQSGFALAFLVLRAFASGSAAMSGVEAVGHGVPMFRKPRARNAALTLSLIGAMTAALFLGLVALAEITGVTMSDTPTLLIGAEENYHQKTLIVQLADAVFAGMPWITGVIVAGTGLILVLAANTAFNGSPILASVLARDKYLPNQLSNRGDRLTYSNGIIGLAVFSVLVTVLVHAQVSTLIQLYVVGVFTSFTLGQWGMVRHWTGELAEITVHRRRRRIYRARGINALGFACTSVVLVIVIITKFTAGAWLVLVIMGILVFVMRAVSRHYSQMAARLRESEKRPVLPSRIHCIVLVSNASLPTLRAIAYARATRPDYLEAVTVSVDVAATKALVTAWEEKRPKIPLKVIEAPYRDINTPVIDYIRRVRADNPRDIVALYIPEYVEDNWWERALHNQSARRLSRKLLHEPGVMITSVPWRMSGLEEPERSGASEDGRASTSQSSTGKENP</sequence>
<feature type="transmembrane region" description="Helical" evidence="6">
    <location>
        <begin position="64"/>
        <end position="85"/>
    </location>
</feature>
<reference evidence="7" key="2">
    <citation type="submission" date="2021-09" db="EMBL/GenBank/DDBJ databases">
        <authorList>
            <person name="Gilroy R."/>
        </authorList>
    </citation>
    <scope>NUCLEOTIDE SEQUENCE</scope>
    <source>
        <strain evidence="7">ChiGjej1B1-18357</strain>
    </source>
</reference>
<evidence type="ECO:0000313" key="8">
    <source>
        <dbReference type="Proteomes" id="UP000776650"/>
    </source>
</evidence>
<keyword evidence="2 6" id="KW-0812">Transmembrane</keyword>
<feature type="transmembrane region" description="Helical" evidence="6">
    <location>
        <begin position="400"/>
        <end position="419"/>
    </location>
</feature>
<feature type="transmembrane region" description="Helical" evidence="6">
    <location>
        <begin position="115"/>
        <end position="137"/>
    </location>
</feature>
<evidence type="ECO:0000256" key="6">
    <source>
        <dbReference type="SAM" id="Phobius"/>
    </source>
</evidence>
<dbReference type="EMBL" id="DYXM01000215">
    <property type="protein sequence ID" value="HJE91508.1"/>
    <property type="molecule type" value="Genomic_DNA"/>
</dbReference>
<dbReference type="AlphaFoldDB" id="A0A921F6W3"/>
<reference evidence="7" key="1">
    <citation type="journal article" date="2021" name="PeerJ">
        <title>Extensive microbial diversity within the chicken gut microbiome revealed by metagenomics and culture.</title>
        <authorList>
            <person name="Gilroy R."/>
            <person name="Ravi A."/>
            <person name="Getino M."/>
            <person name="Pursley I."/>
            <person name="Horton D.L."/>
            <person name="Alikhan N.F."/>
            <person name="Baker D."/>
            <person name="Gharbi K."/>
            <person name="Hall N."/>
            <person name="Watson M."/>
            <person name="Adriaenssens E.M."/>
            <person name="Foster-Nyarko E."/>
            <person name="Jarju S."/>
            <person name="Secka A."/>
            <person name="Antonio M."/>
            <person name="Oren A."/>
            <person name="Chaudhuri R.R."/>
            <person name="La Ragione R."/>
            <person name="Hildebrand F."/>
            <person name="Pallen M.J."/>
        </authorList>
    </citation>
    <scope>NUCLEOTIDE SEQUENCE</scope>
    <source>
        <strain evidence="7">ChiGjej1B1-18357</strain>
    </source>
</reference>
<evidence type="ECO:0000256" key="2">
    <source>
        <dbReference type="ARBA" id="ARBA00022692"/>
    </source>
</evidence>
<dbReference type="Gene3D" id="1.20.1740.10">
    <property type="entry name" value="Amino acid/polyamine transporter I"/>
    <property type="match status" value="1"/>
</dbReference>
<feature type="compositionally biased region" description="Basic and acidic residues" evidence="5">
    <location>
        <begin position="644"/>
        <end position="655"/>
    </location>
</feature>
<evidence type="ECO:0000313" key="7">
    <source>
        <dbReference type="EMBL" id="HJE91508.1"/>
    </source>
</evidence>
<evidence type="ECO:0000256" key="1">
    <source>
        <dbReference type="ARBA" id="ARBA00004141"/>
    </source>
</evidence>
<dbReference type="Pfam" id="PF13520">
    <property type="entry name" value="AA_permease_2"/>
    <property type="match status" value="1"/>
</dbReference>
<gene>
    <name evidence="7" type="ORF">K8V11_10915</name>
</gene>
<feature type="transmembrane region" description="Helical" evidence="6">
    <location>
        <begin position="324"/>
        <end position="351"/>
    </location>
</feature>
<dbReference type="InterPro" id="IPR002293">
    <property type="entry name" value="AA/rel_permease1"/>
</dbReference>
<feature type="transmembrane region" description="Helical" evidence="6">
    <location>
        <begin position="467"/>
        <end position="485"/>
    </location>
</feature>
<keyword evidence="4 6" id="KW-0472">Membrane</keyword>
<dbReference type="Proteomes" id="UP000776650">
    <property type="component" value="Unassembled WGS sequence"/>
</dbReference>
<keyword evidence="3 6" id="KW-1133">Transmembrane helix</keyword>
<feature type="transmembrane region" description="Helical" evidence="6">
    <location>
        <begin position="262"/>
        <end position="284"/>
    </location>
</feature>
<protein>
    <submittedName>
        <fullName evidence="7">APC family permease</fullName>
    </submittedName>
</protein>
<feature type="transmembrane region" description="Helical" evidence="6">
    <location>
        <begin position="34"/>
        <end position="58"/>
    </location>
</feature>
<evidence type="ECO:0000256" key="4">
    <source>
        <dbReference type="ARBA" id="ARBA00023136"/>
    </source>
</evidence>